<reference evidence="3" key="1">
    <citation type="journal article" date="2016" name="Genome Announc.">
        <title>Draft Genome Sequences of Five Rapidly Growing Mycobacterium Species, M. thermoresistibile, M. fortuitum subsp. acetamidolyticum, M. canariasense, M. brisbanense, and M. novocastrense.</title>
        <authorList>
            <person name="Katahira K."/>
            <person name="Ogura Y."/>
            <person name="Gotoh Y."/>
            <person name="Hayashi T."/>
        </authorList>
    </citation>
    <scope>NUCLEOTIDE SEQUENCE [LARGE SCALE GENOMIC DNA]</scope>
    <source>
        <strain evidence="3">JCM15654</strain>
    </source>
</reference>
<evidence type="ECO:0000256" key="1">
    <source>
        <dbReference type="SAM" id="MobiDB-lite"/>
    </source>
</evidence>
<dbReference type="Proteomes" id="UP000069620">
    <property type="component" value="Unassembled WGS sequence"/>
</dbReference>
<feature type="region of interest" description="Disordered" evidence="1">
    <location>
        <begin position="55"/>
        <end position="75"/>
    </location>
</feature>
<reference evidence="3" key="2">
    <citation type="submission" date="2016-02" db="EMBL/GenBank/DDBJ databases">
        <title>Draft genome sequence of five rapidly growing Mycobacterium species.</title>
        <authorList>
            <person name="Katahira K."/>
            <person name="Gotou Y."/>
            <person name="Iida K."/>
            <person name="Ogura Y."/>
            <person name="Hayashi T."/>
        </authorList>
    </citation>
    <scope>NUCLEOTIDE SEQUENCE [LARGE SCALE GENOMIC DNA]</scope>
    <source>
        <strain evidence="3">JCM15654</strain>
    </source>
</reference>
<gene>
    <name evidence="2" type="ORF">RMCB_6581</name>
</gene>
<name>A0A100W6H2_9MYCO</name>
<proteinExistence type="predicted"/>
<dbReference type="STRING" id="146020.RMCB_6581"/>
<keyword evidence="3" id="KW-1185">Reference proteome</keyword>
<dbReference type="EMBL" id="BCSX01000056">
    <property type="protein sequence ID" value="GAS92485.1"/>
    <property type="molecule type" value="Genomic_DNA"/>
</dbReference>
<organism evidence="2 3">
    <name type="scientific">Mycolicibacterium brisbanense</name>
    <dbReference type="NCBI Taxonomy" id="146020"/>
    <lineage>
        <taxon>Bacteria</taxon>
        <taxon>Bacillati</taxon>
        <taxon>Actinomycetota</taxon>
        <taxon>Actinomycetes</taxon>
        <taxon>Mycobacteriales</taxon>
        <taxon>Mycobacteriaceae</taxon>
        <taxon>Mycolicibacterium</taxon>
    </lineage>
</organism>
<comment type="caution">
    <text evidence="2">The sequence shown here is derived from an EMBL/GenBank/DDBJ whole genome shotgun (WGS) entry which is preliminary data.</text>
</comment>
<evidence type="ECO:0000313" key="3">
    <source>
        <dbReference type="Proteomes" id="UP000069620"/>
    </source>
</evidence>
<dbReference type="AlphaFoldDB" id="A0A100W6H2"/>
<protein>
    <submittedName>
        <fullName evidence="2">Uncharacterized protein</fullName>
    </submittedName>
</protein>
<evidence type="ECO:0000313" key="2">
    <source>
        <dbReference type="EMBL" id="GAS92485.1"/>
    </source>
</evidence>
<accession>A0A100W6H2</accession>
<sequence length="75" mass="8148">MGRCTAIMARFINATVVHARSVPRTHRSRAQNRHPTSIAAVRTAATLVSEIRETPCSAAEHAASTAQSLRPKRLT</sequence>